<comment type="caution">
    <text evidence="6">The sequence shown here is derived from an EMBL/GenBank/DDBJ whole genome shotgun (WGS) entry which is preliminary data.</text>
</comment>
<dbReference type="SUPFAM" id="SSF88659">
    <property type="entry name" value="Sigma3 and sigma4 domains of RNA polymerase sigma factors"/>
    <property type="match status" value="1"/>
</dbReference>
<evidence type="ECO:0000313" key="6">
    <source>
        <dbReference type="EMBL" id="MDR9894236.1"/>
    </source>
</evidence>
<organism evidence="6 7">
    <name type="scientific">Aetokthonos hydrillicola Thurmond2011</name>
    <dbReference type="NCBI Taxonomy" id="2712845"/>
    <lineage>
        <taxon>Bacteria</taxon>
        <taxon>Bacillati</taxon>
        <taxon>Cyanobacteriota</taxon>
        <taxon>Cyanophyceae</taxon>
        <taxon>Nostocales</taxon>
        <taxon>Hapalosiphonaceae</taxon>
        <taxon>Aetokthonos</taxon>
    </lineage>
</organism>
<evidence type="ECO:0000256" key="3">
    <source>
        <dbReference type="ARBA" id="ARBA00023125"/>
    </source>
</evidence>
<evidence type="ECO:0000256" key="1">
    <source>
        <dbReference type="ARBA" id="ARBA00023015"/>
    </source>
</evidence>
<reference evidence="7" key="1">
    <citation type="journal article" date="2021" name="Science">
        <title>Hunting the eagle killer: A cyanobacterial neurotoxin causes vacuolar myelinopathy.</title>
        <authorList>
            <person name="Breinlinger S."/>
            <person name="Phillips T.J."/>
            <person name="Haram B.N."/>
            <person name="Mares J."/>
            <person name="Martinez Yerena J.A."/>
            <person name="Hrouzek P."/>
            <person name="Sobotka R."/>
            <person name="Henderson W.M."/>
            <person name="Schmieder P."/>
            <person name="Williams S.M."/>
            <person name="Lauderdale J.D."/>
            <person name="Wilde H.D."/>
            <person name="Gerrin W."/>
            <person name="Kust A."/>
            <person name="Washington J.W."/>
            <person name="Wagner C."/>
            <person name="Geier B."/>
            <person name="Liebeke M."/>
            <person name="Enke H."/>
            <person name="Niedermeyer T.H.J."/>
            <person name="Wilde S.B."/>
        </authorList>
    </citation>
    <scope>NUCLEOTIDE SEQUENCE [LARGE SCALE GENOMIC DNA]</scope>
    <source>
        <strain evidence="7">Thurmond2011</strain>
    </source>
</reference>
<dbReference type="Pfam" id="PF04545">
    <property type="entry name" value="Sigma70_r4"/>
    <property type="match status" value="1"/>
</dbReference>
<dbReference type="InterPro" id="IPR013324">
    <property type="entry name" value="RNA_pol_sigma_r3/r4-like"/>
</dbReference>
<dbReference type="NCBIfam" id="TIGR02937">
    <property type="entry name" value="sigma70-ECF"/>
    <property type="match status" value="1"/>
</dbReference>
<dbReference type="AlphaFoldDB" id="A0AAP5I3Q3"/>
<evidence type="ECO:0000256" key="4">
    <source>
        <dbReference type="ARBA" id="ARBA00023163"/>
    </source>
</evidence>
<keyword evidence="1" id="KW-0805">Transcription regulation</keyword>
<dbReference type="EMBL" id="JAALHA020000002">
    <property type="protein sequence ID" value="MDR9894236.1"/>
    <property type="molecule type" value="Genomic_DNA"/>
</dbReference>
<dbReference type="Gene3D" id="1.10.10.60">
    <property type="entry name" value="Homeodomain-like"/>
    <property type="match status" value="1"/>
</dbReference>
<dbReference type="PANTHER" id="PTHR30385:SF7">
    <property type="entry name" value="RNA POLYMERASE SIGMA FACTOR FLIA"/>
    <property type="match status" value="1"/>
</dbReference>
<dbReference type="Proteomes" id="UP000667802">
    <property type="component" value="Unassembled WGS sequence"/>
</dbReference>
<dbReference type="InterPro" id="IPR007630">
    <property type="entry name" value="RNA_pol_sigma70_r4"/>
</dbReference>
<evidence type="ECO:0000256" key="2">
    <source>
        <dbReference type="ARBA" id="ARBA00023082"/>
    </source>
</evidence>
<keyword evidence="2" id="KW-0731">Sigma factor</keyword>
<dbReference type="GO" id="GO:0003677">
    <property type="term" value="F:DNA binding"/>
    <property type="evidence" value="ECO:0007669"/>
    <property type="project" value="UniProtKB-KW"/>
</dbReference>
<accession>A0AAP5I3Q3</accession>
<dbReference type="RefSeq" id="WP_208348958.1">
    <property type="nucleotide sequence ID" value="NZ_JAALHA020000002.1"/>
</dbReference>
<feature type="domain" description="RNA polymerase sigma-70 region 4" evidence="5">
    <location>
        <begin position="303"/>
        <end position="348"/>
    </location>
</feature>
<dbReference type="GO" id="GO:0006352">
    <property type="term" value="P:DNA-templated transcription initiation"/>
    <property type="evidence" value="ECO:0007669"/>
    <property type="project" value="InterPro"/>
</dbReference>
<gene>
    <name evidence="6" type="ORF">G7B40_006575</name>
</gene>
<dbReference type="GO" id="GO:0016987">
    <property type="term" value="F:sigma factor activity"/>
    <property type="evidence" value="ECO:0007669"/>
    <property type="project" value="UniProtKB-KW"/>
</dbReference>
<evidence type="ECO:0000313" key="7">
    <source>
        <dbReference type="Proteomes" id="UP000667802"/>
    </source>
</evidence>
<dbReference type="InterPro" id="IPR014284">
    <property type="entry name" value="RNA_pol_sigma-70_dom"/>
</dbReference>
<protein>
    <submittedName>
        <fullName evidence="6">Sigma-70 family RNA polymerase sigma factor</fullName>
    </submittedName>
</protein>
<keyword evidence="4" id="KW-0804">Transcription</keyword>
<sequence length="398" mass="45894">MQPRTSIVETFSTFLDFSGDSLCGWTTNTRLRRNIQNVIDLTPQETSENFWVLYWYYLLQNPELGKQAKQHLIAYLQEPCYWIAQKISASFPCSQYRIADFFQIAIAQVDQVLKGFNPKSNFVLKNYATIIFSNIISDTLRQSHEVDICTDWGLLRKVSQKRLVEAMYIAGLSPETINAYVTAWKCFKSLYVPSIANHTRRLSPPDCQTWEAIATAYKSQTQTFVEPQVLKNWLLNCAKTVRTYLYPNLTSLNSPVGPEESSDWLDFLPTNEHDSPLTQIIAQEEQQTRCYQQSEINAVLVAAVDQLEPEIQEMLQLYYAQKLTQQQIATKLQLQQYTVSRRLTKTRELLLKSLARWGQEKLHISVTSDILKSVSAVMEEWLETYYNPSVEGNECSVS</sequence>
<name>A0AAP5I3Q3_9CYAN</name>
<keyword evidence="7" id="KW-1185">Reference proteome</keyword>
<dbReference type="PANTHER" id="PTHR30385">
    <property type="entry name" value="SIGMA FACTOR F FLAGELLAR"/>
    <property type="match status" value="1"/>
</dbReference>
<proteinExistence type="predicted"/>
<evidence type="ECO:0000259" key="5">
    <source>
        <dbReference type="Pfam" id="PF04545"/>
    </source>
</evidence>
<keyword evidence="3" id="KW-0238">DNA-binding</keyword>